<name>A0ABQ8SU11_PERAM</name>
<feature type="compositionally biased region" description="Basic residues" evidence="1">
    <location>
        <begin position="462"/>
        <end position="471"/>
    </location>
</feature>
<organism evidence="2 3">
    <name type="scientific">Periplaneta americana</name>
    <name type="common">American cockroach</name>
    <name type="synonym">Blatta americana</name>
    <dbReference type="NCBI Taxonomy" id="6978"/>
    <lineage>
        <taxon>Eukaryota</taxon>
        <taxon>Metazoa</taxon>
        <taxon>Ecdysozoa</taxon>
        <taxon>Arthropoda</taxon>
        <taxon>Hexapoda</taxon>
        <taxon>Insecta</taxon>
        <taxon>Pterygota</taxon>
        <taxon>Neoptera</taxon>
        <taxon>Polyneoptera</taxon>
        <taxon>Dictyoptera</taxon>
        <taxon>Blattodea</taxon>
        <taxon>Blattoidea</taxon>
        <taxon>Blattidae</taxon>
        <taxon>Blattinae</taxon>
        <taxon>Periplaneta</taxon>
    </lineage>
</organism>
<feature type="compositionally biased region" description="Polar residues" evidence="1">
    <location>
        <begin position="149"/>
        <end position="162"/>
    </location>
</feature>
<feature type="region of interest" description="Disordered" evidence="1">
    <location>
        <begin position="54"/>
        <end position="86"/>
    </location>
</feature>
<feature type="compositionally biased region" description="Basic and acidic residues" evidence="1">
    <location>
        <begin position="166"/>
        <end position="176"/>
    </location>
</feature>
<feature type="region of interest" description="Disordered" evidence="1">
    <location>
        <begin position="126"/>
        <end position="176"/>
    </location>
</feature>
<feature type="compositionally biased region" description="Low complexity" evidence="1">
    <location>
        <begin position="472"/>
        <end position="484"/>
    </location>
</feature>
<reference evidence="2 3" key="1">
    <citation type="journal article" date="2022" name="Allergy">
        <title>Genome assembly and annotation of Periplaneta americana reveal a comprehensive cockroach allergen profile.</title>
        <authorList>
            <person name="Wang L."/>
            <person name="Xiong Q."/>
            <person name="Saelim N."/>
            <person name="Wang L."/>
            <person name="Nong W."/>
            <person name="Wan A.T."/>
            <person name="Shi M."/>
            <person name="Liu X."/>
            <person name="Cao Q."/>
            <person name="Hui J.H.L."/>
            <person name="Sookrung N."/>
            <person name="Leung T.F."/>
            <person name="Tungtrongchitr A."/>
            <person name="Tsui S.K.W."/>
        </authorList>
    </citation>
    <scope>NUCLEOTIDE SEQUENCE [LARGE SCALE GENOMIC DNA]</scope>
    <source>
        <strain evidence="2">PWHHKU_190912</strain>
    </source>
</reference>
<accession>A0ABQ8SU11</accession>
<sequence>SIRKTLVVYIDLFEDGARIDEAGPPDDPPVYEAPPDYDEVIKVFLEPIDCQRQKKKKCQLPRRGRSTRRSRSTPRNTPRNGNIPVANEQCCTQPAALLEVTLPNPVACSTPSLHASSGPSQLSCGITSRSCQTTPIPDSPPPPYADATHSVTPGPSSHQQMISPHDTSRKCKSDRLSKRGRTLRQSWLLFRQESAQDQLLSVVITGVGCPPVDQDTNDAFQPAIAIPNYKLLTPLTENGLFSNCSPTLFHPDKLNRMNHREEVDPQSVTNLISIEEASSSQSLSPNLTDDFSISQMISMENGKTSMRRETMLEVKHLQRNFISFDDLITEGIRHSILPMRQEDLTANFPTLINRRCSSHNSVGLCPQSAPSREFSSDSELDSNRKRTSINVRSSRVHPQIGRDIGLFVENKEMAVKELTKNRSPIDGNLTNNICSSSISNCECEGACGCATIDNHTNLKSNVNKKGKHKRSLSAGFPSTSSSSPRSRHLRELDIYFSQHEVGFKQLTTPVLPLQNCNTSGDQINADKWQTDSRSIWEILEGNIITQT</sequence>
<comment type="caution">
    <text evidence="2">The sequence shown here is derived from an EMBL/GenBank/DDBJ whole genome shotgun (WGS) entry which is preliminary data.</text>
</comment>
<evidence type="ECO:0000313" key="3">
    <source>
        <dbReference type="Proteomes" id="UP001148838"/>
    </source>
</evidence>
<evidence type="ECO:0000313" key="2">
    <source>
        <dbReference type="EMBL" id="KAJ4437256.1"/>
    </source>
</evidence>
<feature type="region of interest" description="Disordered" evidence="1">
    <location>
        <begin position="461"/>
        <end position="487"/>
    </location>
</feature>
<keyword evidence="3" id="KW-1185">Reference proteome</keyword>
<feature type="compositionally biased region" description="Basic residues" evidence="1">
    <location>
        <begin position="54"/>
        <end position="72"/>
    </location>
</feature>
<protein>
    <submittedName>
        <fullName evidence="2">Uncharacterized protein</fullName>
    </submittedName>
</protein>
<dbReference type="EMBL" id="JAJSOF020000021">
    <property type="protein sequence ID" value="KAJ4437256.1"/>
    <property type="molecule type" value="Genomic_DNA"/>
</dbReference>
<feature type="non-terminal residue" evidence="2">
    <location>
        <position position="1"/>
    </location>
</feature>
<gene>
    <name evidence="2" type="ORF">ANN_17391</name>
</gene>
<dbReference type="Proteomes" id="UP001148838">
    <property type="component" value="Unassembled WGS sequence"/>
</dbReference>
<evidence type="ECO:0000256" key="1">
    <source>
        <dbReference type="SAM" id="MobiDB-lite"/>
    </source>
</evidence>
<proteinExistence type="predicted"/>
<feature type="region of interest" description="Disordered" evidence="1">
    <location>
        <begin position="361"/>
        <end position="394"/>
    </location>
</feature>